<organism evidence="1 2">
    <name type="scientific">Yersinia frederiksenii</name>
    <dbReference type="NCBI Taxonomy" id="29484"/>
    <lineage>
        <taxon>Bacteria</taxon>
        <taxon>Pseudomonadati</taxon>
        <taxon>Pseudomonadota</taxon>
        <taxon>Gammaproteobacteria</taxon>
        <taxon>Enterobacterales</taxon>
        <taxon>Yersiniaceae</taxon>
        <taxon>Yersinia</taxon>
    </lineage>
</organism>
<name>A0AAI9ENK9_YERFR</name>
<dbReference type="EMBL" id="CGCB01000007">
    <property type="protein sequence ID" value="CFQ95943.1"/>
    <property type="molecule type" value="Genomic_DNA"/>
</dbReference>
<evidence type="ECO:0000313" key="2">
    <source>
        <dbReference type="Proteomes" id="UP000046784"/>
    </source>
</evidence>
<dbReference type="AlphaFoldDB" id="A0AAI9ENK9"/>
<gene>
    <name evidence="1" type="ORF">ERS008524_01453</name>
</gene>
<evidence type="ECO:0000313" key="1">
    <source>
        <dbReference type="EMBL" id="CFQ95943.1"/>
    </source>
</evidence>
<protein>
    <submittedName>
        <fullName evidence="1">Uncharacterized protein</fullName>
    </submittedName>
</protein>
<reference evidence="1 2" key="1">
    <citation type="submission" date="2015-03" db="EMBL/GenBank/DDBJ databases">
        <authorList>
            <consortium name="Pathogen Informatics"/>
            <person name="Murphy D."/>
        </authorList>
    </citation>
    <scope>NUCLEOTIDE SEQUENCE [LARGE SCALE GENOMIC DNA]</scope>
    <source>
        <strain evidence="1 2">3400/83</strain>
    </source>
</reference>
<accession>A0AAI9ENK9</accession>
<sequence>MPELPQSICAFCLKPMTDGSIYAHQKCIDKAAKEKKDE</sequence>
<comment type="caution">
    <text evidence="1">The sequence shown here is derived from an EMBL/GenBank/DDBJ whole genome shotgun (WGS) entry which is preliminary data.</text>
</comment>
<dbReference type="Proteomes" id="UP000046784">
    <property type="component" value="Unassembled WGS sequence"/>
</dbReference>
<proteinExistence type="predicted"/>